<reference evidence="1 2" key="1">
    <citation type="journal article" date="2015" name="Genome Announc.">
        <title>Genome sequence and annotation of Trichoderma parareesei, the ancestor of the cellulase producer Trichoderma reesei.</title>
        <authorList>
            <person name="Yang D."/>
            <person name="Pomraning K."/>
            <person name="Kopchinskiy A."/>
            <person name="Karimi Aghcheh R."/>
            <person name="Atanasova L."/>
            <person name="Chenthamara K."/>
            <person name="Baker S.E."/>
            <person name="Zhang R."/>
            <person name="Shen Q."/>
            <person name="Freitag M."/>
            <person name="Kubicek C.P."/>
            <person name="Druzhinina I.S."/>
        </authorList>
    </citation>
    <scope>NUCLEOTIDE SEQUENCE [LARGE SCALE GENOMIC DNA]</scope>
    <source>
        <strain evidence="1 2">CBS 125925</strain>
    </source>
</reference>
<comment type="caution">
    <text evidence="1">The sequence shown here is derived from an EMBL/GenBank/DDBJ whole genome shotgun (WGS) entry which is preliminary data.</text>
</comment>
<proteinExistence type="predicted"/>
<dbReference type="EMBL" id="LFMI01000642">
    <property type="protein sequence ID" value="OTA05859.1"/>
    <property type="molecule type" value="Genomic_DNA"/>
</dbReference>
<protein>
    <submittedName>
        <fullName evidence="1">Uncharacterized protein</fullName>
    </submittedName>
</protein>
<evidence type="ECO:0000313" key="1">
    <source>
        <dbReference type="EMBL" id="OTA05859.1"/>
    </source>
</evidence>
<organism evidence="1 2">
    <name type="scientific">Trichoderma parareesei</name>
    <name type="common">Filamentous fungus</name>
    <dbReference type="NCBI Taxonomy" id="858221"/>
    <lineage>
        <taxon>Eukaryota</taxon>
        <taxon>Fungi</taxon>
        <taxon>Dikarya</taxon>
        <taxon>Ascomycota</taxon>
        <taxon>Pezizomycotina</taxon>
        <taxon>Sordariomycetes</taxon>
        <taxon>Hypocreomycetidae</taxon>
        <taxon>Hypocreales</taxon>
        <taxon>Hypocreaceae</taxon>
        <taxon>Trichoderma</taxon>
    </lineage>
</organism>
<name>A0A2H2ZG51_TRIPA</name>
<evidence type="ECO:0000313" key="2">
    <source>
        <dbReference type="Proteomes" id="UP000219286"/>
    </source>
</evidence>
<sequence>MKVGPELILDEIDEMWGKSSPYHKLKCIREESDSINRSRSAYTIMSLLEQVDSPALTASWRLAVPYFILCLWENVYGLM</sequence>
<dbReference type="Proteomes" id="UP000219286">
    <property type="component" value="Unassembled WGS sequence"/>
</dbReference>
<keyword evidence="2" id="KW-1185">Reference proteome</keyword>
<accession>A0A2H2ZG51</accession>
<gene>
    <name evidence="1" type="ORF">A9Z42_0065750</name>
</gene>
<dbReference type="AlphaFoldDB" id="A0A2H2ZG51"/>